<organism evidence="4 5">
    <name type="scientific">Mycena pura</name>
    <dbReference type="NCBI Taxonomy" id="153505"/>
    <lineage>
        <taxon>Eukaryota</taxon>
        <taxon>Fungi</taxon>
        <taxon>Dikarya</taxon>
        <taxon>Basidiomycota</taxon>
        <taxon>Agaricomycotina</taxon>
        <taxon>Agaricomycetes</taxon>
        <taxon>Agaricomycetidae</taxon>
        <taxon>Agaricales</taxon>
        <taxon>Marasmiineae</taxon>
        <taxon>Mycenaceae</taxon>
        <taxon>Mycena</taxon>
    </lineage>
</organism>
<comment type="caution">
    <text evidence="4">The sequence shown here is derived from an EMBL/GenBank/DDBJ whole genome shotgun (WGS) entry which is preliminary data.</text>
</comment>
<evidence type="ECO:0000256" key="3">
    <source>
        <dbReference type="SAM" id="SignalP"/>
    </source>
</evidence>
<feature type="transmembrane region" description="Helical" evidence="2">
    <location>
        <begin position="210"/>
        <end position="233"/>
    </location>
</feature>
<keyword evidence="2" id="KW-0472">Membrane</keyword>
<gene>
    <name evidence="4" type="ORF">GGX14DRAFT_604795</name>
</gene>
<keyword evidence="3" id="KW-0732">Signal</keyword>
<accession>A0AAD6VLC2</accession>
<feature type="transmembrane region" description="Helical" evidence="2">
    <location>
        <begin position="105"/>
        <end position="129"/>
    </location>
</feature>
<feature type="transmembrane region" description="Helical" evidence="2">
    <location>
        <begin position="74"/>
        <end position="93"/>
    </location>
</feature>
<dbReference type="EMBL" id="JARJCW010000015">
    <property type="protein sequence ID" value="KAJ7216454.1"/>
    <property type="molecule type" value="Genomic_DNA"/>
</dbReference>
<dbReference type="Proteomes" id="UP001219525">
    <property type="component" value="Unassembled WGS sequence"/>
</dbReference>
<name>A0AAD6VLC2_9AGAR</name>
<evidence type="ECO:0000256" key="2">
    <source>
        <dbReference type="SAM" id="Phobius"/>
    </source>
</evidence>
<reference evidence="4" key="1">
    <citation type="submission" date="2023-03" db="EMBL/GenBank/DDBJ databases">
        <title>Massive genome expansion in bonnet fungi (Mycena s.s.) driven by repeated elements and novel gene families across ecological guilds.</title>
        <authorList>
            <consortium name="Lawrence Berkeley National Laboratory"/>
            <person name="Harder C.B."/>
            <person name="Miyauchi S."/>
            <person name="Viragh M."/>
            <person name="Kuo A."/>
            <person name="Thoen E."/>
            <person name="Andreopoulos B."/>
            <person name="Lu D."/>
            <person name="Skrede I."/>
            <person name="Drula E."/>
            <person name="Henrissat B."/>
            <person name="Morin E."/>
            <person name="Kohler A."/>
            <person name="Barry K."/>
            <person name="LaButti K."/>
            <person name="Morin E."/>
            <person name="Salamov A."/>
            <person name="Lipzen A."/>
            <person name="Mereny Z."/>
            <person name="Hegedus B."/>
            <person name="Baldrian P."/>
            <person name="Stursova M."/>
            <person name="Weitz H."/>
            <person name="Taylor A."/>
            <person name="Grigoriev I.V."/>
            <person name="Nagy L.G."/>
            <person name="Martin F."/>
            <person name="Kauserud H."/>
        </authorList>
    </citation>
    <scope>NUCLEOTIDE SEQUENCE</scope>
    <source>
        <strain evidence="4">9144</strain>
    </source>
</reference>
<evidence type="ECO:0000313" key="4">
    <source>
        <dbReference type="EMBL" id="KAJ7216454.1"/>
    </source>
</evidence>
<protein>
    <submittedName>
        <fullName evidence="4">Uncharacterized protein</fullName>
    </submittedName>
</protein>
<keyword evidence="5" id="KW-1185">Reference proteome</keyword>
<evidence type="ECO:0000256" key="1">
    <source>
        <dbReference type="SAM" id="MobiDB-lite"/>
    </source>
</evidence>
<sequence>MLLLAWIALPSLITLFHHFHFAGLESFRRIPVTIATRLMLSLPPAMRDEVIANDLMERHGRLCVREPYLGPTGLYIAGLACLANFLVAASAHGTHRILAGLASTLLTLWVFLRLYVPVSVCLYLLPLLAWLEEHPDPVPALVSWTHSVLVSIGHHIYMLPIWRQMFLFLAGHVDCLLEYGLFALAALHIYRNRCAISCGFSRIFTGTLRLVRTVVLATIACASCFTNAARLVASKVPRARQALESAGNALRVGKAGLSCLGVIYIEVFRFTAHMLPRHHLREVLQSLGSLLLWLPLRILDRLQQAWTPVQHPLDTSRTNVSPLFVELSDSAQPDSQGDSQIFKLHVPSVPSPPQPLRPFFVDPVLENIDHVLKDPDFDLKSWTRPSRSVLLDTLPLFRPRLSPIPEIVLTRPGSPRCPRRTSREQGIPVNGAGPSGSGILRDDDLADLWLN</sequence>
<feature type="region of interest" description="Disordered" evidence="1">
    <location>
        <begin position="413"/>
        <end position="438"/>
    </location>
</feature>
<feature type="chain" id="PRO_5042190152" evidence="3">
    <location>
        <begin position="19"/>
        <end position="451"/>
    </location>
</feature>
<keyword evidence="2" id="KW-0812">Transmembrane</keyword>
<evidence type="ECO:0000313" key="5">
    <source>
        <dbReference type="Proteomes" id="UP001219525"/>
    </source>
</evidence>
<feature type="signal peptide" evidence="3">
    <location>
        <begin position="1"/>
        <end position="18"/>
    </location>
</feature>
<dbReference type="AlphaFoldDB" id="A0AAD6VLC2"/>
<feature type="transmembrane region" description="Helical" evidence="2">
    <location>
        <begin position="166"/>
        <end position="190"/>
    </location>
</feature>
<proteinExistence type="predicted"/>
<keyword evidence="2" id="KW-1133">Transmembrane helix</keyword>